<protein>
    <submittedName>
        <fullName evidence="1">Uncharacterized protein</fullName>
    </submittedName>
</protein>
<evidence type="ECO:0000313" key="1">
    <source>
        <dbReference type="EMBL" id="KAJ8106574.1"/>
    </source>
</evidence>
<evidence type="ECO:0000313" key="2">
    <source>
        <dbReference type="Proteomes" id="UP001153331"/>
    </source>
</evidence>
<organism evidence="1 2">
    <name type="scientific">Boeremia exigua</name>
    <dbReference type="NCBI Taxonomy" id="749465"/>
    <lineage>
        <taxon>Eukaryota</taxon>
        <taxon>Fungi</taxon>
        <taxon>Dikarya</taxon>
        <taxon>Ascomycota</taxon>
        <taxon>Pezizomycotina</taxon>
        <taxon>Dothideomycetes</taxon>
        <taxon>Pleosporomycetidae</taxon>
        <taxon>Pleosporales</taxon>
        <taxon>Pleosporineae</taxon>
        <taxon>Didymellaceae</taxon>
        <taxon>Boeremia</taxon>
    </lineage>
</organism>
<accession>A0ACC2HUW9</accession>
<dbReference type="EMBL" id="JAPHNI010001131">
    <property type="protein sequence ID" value="KAJ8106574.1"/>
    <property type="molecule type" value="Genomic_DNA"/>
</dbReference>
<reference evidence="1" key="1">
    <citation type="submission" date="2022-11" db="EMBL/GenBank/DDBJ databases">
        <title>Genome Sequence of Boeremia exigua.</title>
        <authorList>
            <person name="Buettner E."/>
        </authorList>
    </citation>
    <scope>NUCLEOTIDE SEQUENCE</scope>
    <source>
        <strain evidence="1">CU02</strain>
    </source>
</reference>
<comment type="caution">
    <text evidence="1">The sequence shown here is derived from an EMBL/GenBank/DDBJ whole genome shotgun (WGS) entry which is preliminary data.</text>
</comment>
<proteinExistence type="predicted"/>
<keyword evidence="2" id="KW-1185">Reference proteome</keyword>
<name>A0ACC2HUW9_9PLEO</name>
<sequence length="1482" mass="166979">MSSMTSLPDTDSDDDGDFGRILEIDLDSPEAARSVLAARRTITSNFQYGHQAKPEYWDIAASIFHHSGDDQEPVIRVITRSPDSTRLSPKERWLHYATNCISFDHFKRNAINTTLQHHPDCVPVAMHLLSNVQDRYEQRSAYGSYIEPGTVMRCDGTERLQPHKPDLSVTFASLPYFDISQQNPLNAPEDESLHLTRSLFQCYYPQEDTRDRDDSQQFRTFRHVPNGHYLRVPQLWVLILNSTTIVSCGPSSLLGTSQGYHEVIPESSLVGFEQQLVHVTDFHKRVTVLPAESCSSYLQLRQSIQEECLSKTMEGIDQCNLHLGDSEAVLDPGVWPSLVGDAKTAFVYVRISRKRDVVKDLKTEGEEPQKMIKYTDLGSDEESPKGKELTLYTKEPPRKDFKDVALLKSNDASRQRLEDQGYVVNNEMSLQRGEIDLFKKDQPKIFKRPTVVDAEADDIRTSYSPSLDSAHQSDESSYEEEVDKIGSGESEDSNSQSSRGIRVRFQLDEELEADTASFRSSRRSYDRDSMLDSERSTAAGDLPSNLDEPGPSHNTSQQLATPTVEDSSLVPWGYPRKSIAPAANAPHQARVEDYDSSASSDEEEARSEQLDVVKATHDANLPAHDSTPHPGSEDGQVSIDKGGRSGEEKSVSNAEVARESPVPESAKPSTIQNLTEEALRKVIRDEITAALGKSSEGLEPKYLEHMLRTRLAQFGFQENQIQAMLHPESQPPPPLPPLPPPPPLPPLPPPPPPPPPSQQTFARIHKQHLDVETLQHYDIPYQIDANDANYIIIFREMSSQETDILLEHTQRLRARYGWTPERDDRSRRDTKEQPPESETRRSTSRSRRRSHKGHNPHTTPYGGEQKTNASNVSLTDESGSPEPSRDQFDVSLRVPPFLAWPTTLEEQTSIGLSANRSKRPLGVEADEGIRIKLTLLAIKQRIYNSDSGNRRSMHSKLIVYKSAATTVEISNGPCPKKLFSQVPPDPLSIAEDRSGNGIHKELTYMQLLNQQTGTDTGAKPAAAFVAPQATSLEVSSRRVIPWQMAQLYLGRNKLRSTLRELINQFVPEQSNHTLVQRCWGSISTIVEVLDKAYESNVAFQRKNTSTENPDAVFMIQEVPDDGYRGFHQITPLSLPIEKCRSCLREKRYYSIADALDHLQQKHSSQIEGPADKPLTHWIVSFEEQGMERSNTLLLQFLETIQRYSGKLLSKSIEIRSSVADKDNSRGSNYLLPTALVKAAEKVFQYIYYSAYSFDQWQKRGFVPSIPEDLPPLLPDQAKATGMEYFAKIADVALSNARDELMMMALTGKSRDSVQQICIPPESSVLSLFVTLMGRPLIHGLRIEELYREHLVALRYKATRKPSKRILREVYLWKEEMEVVASVARQQAHAILALGSVLDSATFRITNRRPPRLLSQPAAPHPPSPLPPGRQTRRVPALQHRHRGGGELESYPRLHPRDNRVPAALLRCVRVRHEYRGRARYGK</sequence>
<dbReference type="Proteomes" id="UP001153331">
    <property type="component" value="Unassembled WGS sequence"/>
</dbReference>
<gene>
    <name evidence="1" type="ORF">OPT61_g9442</name>
</gene>